<feature type="domain" description="Thioredoxin" evidence="1">
    <location>
        <begin position="1"/>
        <end position="120"/>
    </location>
</feature>
<protein>
    <recommendedName>
        <fullName evidence="1">Thioredoxin domain-containing protein</fullName>
    </recommendedName>
</protein>
<evidence type="ECO:0000313" key="2">
    <source>
        <dbReference type="EMBL" id="QHU07093.1"/>
    </source>
</evidence>
<dbReference type="Gene3D" id="3.40.30.10">
    <property type="entry name" value="Glutaredoxin"/>
    <property type="match status" value="1"/>
</dbReference>
<dbReference type="Pfam" id="PF00085">
    <property type="entry name" value="Thioredoxin"/>
    <property type="match status" value="1"/>
</dbReference>
<evidence type="ECO:0000259" key="1">
    <source>
        <dbReference type="PROSITE" id="PS51352"/>
    </source>
</evidence>
<dbReference type="AlphaFoldDB" id="A0A6C0JNZ3"/>
<organism evidence="2">
    <name type="scientific">viral metagenome</name>
    <dbReference type="NCBI Taxonomy" id="1070528"/>
    <lineage>
        <taxon>unclassified sequences</taxon>
        <taxon>metagenomes</taxon>
        <taxon>organismal metagenomes</taxon>
    </lineage>
</organism>
<dbReference type="PROSITE" id="PS51352">
    <property type="entry name" value="THIOREDOXIN_2"/>
    <property type="match status" value="1"/>
</dbReference>
<proteinExistence type="predicted"/>
<dbReference type="SUPFAM" id="SSF52833">
    <property type="entry name" value="Thioredoxin-like"/>
    <property type="match status" value="1"/>
</dbReference>
<dbReference type="EMBL" id="MN740672">
    <property type="protein sequence ID" value="QHU07093.1"/>
    <property type="molecule type" value="Genomic_DNA"/>
</dbReference>
<name>A0A6C0JNZ3_9ZZZZ</name>
<dbReference type="CDD" id="cd02947">
    <property type="entry name" value="TRX_family"/>
    <property type="match status" value="1"/>
</dbReference>
<dbReference type="InterPro" id="IPR013766">
    <property type="entry name" value="Thioredoxin_domain"/>
</dbReference>
<reference evidence="2" key="1">
    <citation type="journal article" date="2020" name="Nature">
        <title>Giant virus diversity and host interactions through global metagenomics.</title>
        <authorList>
            <person name="Schulz F."/>
            <person name="Roux S."/>
            <person name="Paez-Espino D."/>
            <person name="Jungbluth S."/>
            <person name="Walsh D.A."/>
            <person name="Denef V.J."/>
            <person name="McMahon K.D."/>
            <person name="Konstantinidis K.T."/>
            <person name="Eloe-Fadrosh E.A."/>
            <person name="Kyrpides N.C."/>
            <person name="Woyke T."/>
        </authorList>
    </citation>
    <scope>NUCLEOTIDE SEQUENCE</scope>
    <source>
        <strain evidence="2">GVMAG-S-1038524-41</strain>
    </source>
</reference>
<dbReference type="InterPro" id="IPR036249">
    <property type="entry name" value="Thioredoxin-like_sf"/>
</dbReference>
<sequence>MENVAYLEIDDFDSDGNLKQYVCRGKNVVIMGQATFCGYCKQAGPAFEKFAKSHPNVVAATIVSDGEESEKAAGKLFEKWDAKHRGVPSYFGFDSNGKYKGVHGGGRDVTSLKKFATTLS</sequence>
<accession>A0A6C0JNZ3</accession>